<dbReference type="AlphaFoldDB" id="A0A1N7M871"/>
<evidence type="ECO:0000313" key="3">
    <source>
        <dbReference type="EMBL" id="SIS82171.1"/>
    </source>
</evidence>
<dbReference type="PRINTS" id="PR00080">
    <property type="entry name" value="SDRFAMILY"/>
</dbReference>
<comment type="similarity">
    <text evidence="1">Belongs to the short-chain dehydrogenases/reductases (SDR) family.</text>
</comment>
<keyword evidence="2" id="KW-0560">Oxidoreductase</keyword>
<keyword evidence="4" id="KW-1185">Reference proteome</keyword>
<dbReference type="InterPro" id="IPR036291">
    <property type="entry name" value="NAD(P)-bd_dom_sf"/>
</dbReference>
<gene>
    <name evidence="3" type="ORF">SAMN05421759_10463</name>
</gene>
<dbReference type="Gene3D" id="3.40.50.720">
    <property type="entry name" value="NAD(P)-binding Rossmann-like Domain"/>
    <property type="match status" value="1"/>
</dbReference>
<dbReference type="STRING" id="633194.SAMN05421759_10463"/>
<proteinExistence type="inferred from homology"/>
<dbReference type="CDD" id="cd05233">
    <property type="entry name" value="SDR_c"/>
    <property type="match status" value="1"/>
</dbReference>
<dbReference type="RefSeq" id="WP_076447287.1">
    <property type="nucleotide sequence ID" value="NZ_FTOQ01000004.1"/>
</dbReference>
<dbReference type="FunFam" id="3.40.50.720:FF:000084">
    <property type="entry name" value="Short-chain dehydrogenase reductase"/>
    <property type="match status" value="1"/>
</dbReference>
<sequence length="266" mass="28746">MSFSIEGKTAIVTGAANGVGLAIARHFAAKGANVMFADIDEARLAEEVGDSDKSETMRYFAGDLREKLTLANLLSATLDAFDRVDILVNGSRQMIETDPMSMDDDSVETLLNQNLMTALRLSQLVARRMIKQGKDQEEGQLGAIVNLSSIAARRTHPQLMGYSVSCAALDQMTRSMAVALAPKRIRVNALAFGSVMSSSLKDTLKEHREYRGNIEEHTPLGRIAAAEELAEAVQFLCSDSAKFLTGQIMTVDGGRTLLDPVTAPAH</sequence>
<dbReference type="OrthoDB" id="9790146at2"/>
<dbReference type="PRINTS" id="PR00081">
    <property type="entry name" value="GDHRDH"/>
</dbReference>
<evidence type="ECO:0000256" key="2">
    <source>
        <dbReference type="ARBA" id="ARBA00023002"/>
    </source>
</evidence>
<name>A0A1N7M871_9RHOB</name>
<dbReference type="Pfam" id="PF13561">
    <property type="entry name" value="adh_short_C2"/>
    <property type="match status" value="1"/>
</dbReference>
<dbReference type="PANTHER" id="PTHR43639:SF1">
    <property type="entry name" value="SHORT-CHAIN DEHYDROGENASE_REDUCTASE FAMILY PROTEIN"/>
    <property type="match status" value="1"/>
</dbReference>
<protein>
    <submittedName>
        <fullName evidence="3">7-alpha-hydroxysteroid dehydrogenase</fullName>
    </submittedName>
</protein>
<evidence type="ECO:0000256" key="1">
    <source>
        <dbReference type="ARBA" id="ARBA00006484"/>
    </source>
</evidence>
<dbReference type="EMBL" id="FTOQ01000004">
    <property type="protein sequence ID" value="SIS82171.1"/>
    <property type="molecule type" value="Genomic_DNA"/>
</dbReference>
<dbReference type="PANTHER" id="PTHR43639">
    <property type="entry name" value="OXIDOREDUCTASE, SHORT-CHAIN DEHYDROGENASE/REDUCTASE FAMILY (AFU_ORTHOLOGUE AFUA_5G02870)"/>
    <property type="match status" value="1"/>
</dbReference>
<reference evidence="4" key="1">
    <citation type="submission" date="2017-01" db="EMBL/GenBank/DDBJ databases">
        <authorList>
            <person name="Varghese N."/>
            <person name="Submissions S."/>
        </authorList>
    </citation>
    <scope>NUCLEOTIDE SEQUENCE [LARGE SCALE GENOMIC DNA]</scope>
    <source>
        <strain evidence="4">DSM 29430</strain>
    </source>
</reference>
<accession>A0A1N7M871</accession>
<dbReference type="Proteomes" id="UP000186684">
    <property type="component" value="Unassembled WGS sequence"/>
</dbReference>
<dbReference type="GO" id="GO:0016491">
    <property type="term" value="F:oxidoreductase activity"/>
    <property type="evidence" value="ECO:0007669"/>
    <property type="project" value="UniProtKB-KW"/>
</dbReference>
<dbReference type="InterPro" id="IPR002347">
    <property type="entry name" value="SDR_fam"/>
</dbReference>
<organism evidence="3 4">
    <name type="scientific">Roseivivax lentus</name>
    <dbReference type="NCBI Taxonomy" id="633194"/>
    <lineage>
        <taxon>Bacteria</taxon>
        <taxon>Pseudomonadati</taxon>
        <taxon>Pseudomonadota</taxon>
        <taxon>Alphaproteobacteria</taxon>
        <taxon>Rhodobacterales</taxon>
        <taxon>Roseobacteraceae</taxon>
        <taxon>Roseivivax</taxon>
    </lineage>
</organism>
<evidence type="ECO:0000313" key="4">
    <source>
        <dbReference type="Proteomes" id="UP000186684"/>
    </source>
</evidence>
<dbReference type="SUPFAM" id="SSF51735">
    <property type="entry name" value="NAD(P)-binding Rossmann-fold domains"/>
    <property type="match status" value="1"/>
</dbReference>